<keyword evidence="6 7" id="KW-0472">Membrane</keyword>
<dbReference type="InterPro" id="IPR035906">
    <property type="entry name" value="MetI-like_sf"/>
</dbReference>
<keyword evidence="10" id="KW-1185">Reference proteome</keyword>
<dbReference type="RefSeq" id="WP_379189116.1">
    <property type="nucleotide sequence ID" value="NZ_JBHSOW010000058.1"/>
</dbReference>
<dbReference type="PANTHER" id="PTHR43227:SF11">
    <property type="entry name" value="BLL4140 PROTEIN"/>
    <property type="match status" value="1"/>
</dbReference>
<comment type="caution">
    <text evidence="9">The sequence shown here is derived from an EMBL/GenBank/DDBJ whole genome shotgun (WGS) entry which is preliminary data.</text>
</comment>
<dbReference type="InterPro" id="IPR000515">
    <property type="entry name" value="MetI-like"/>
</dbReference>
<dbReference type="SUPFAM" id="SSF161098">
    <property type="entry name" value="MetI-like"/>
    <property type="match status" value="1"/>
</dbReference>
<comment type="subcellular location">
    <subcellularLocation>
        <location evidence="1 7">Cell membrane</location>
        <topology evidence="1 7">Multi-pass membrane protein</topology>
    </subcellularLocation>
</comment>
<keyword evidence="5 7" id="KW-1133">Transmembrane helix</keyword>
<organism evidence="9 10">
    <name type="scientific">Paenibacillus solisilvae</name>
    <dbReference type="NCBI Taxonomy" id="2486751"/>
    <lineage>
        <taxon>Bacteria</taxon>
        <taxon>Bacillati</taxon>
        <taxon>Bacillota</taxon>
        <taxon>Bacilli</taxon>
        <taxon>Bacillales</taxon>
        <taxon>Paenibacillaceae</taxon>
        <taxon>Paenibacillus</taxon>
    </lineage>
</organism>
<dbReference type="PROSITE" id="PS50928">
    <property type="entry name" value="ABC_TM1"/>
    <property type="match status" value="1"/>
</dbReference>
<dbReference type="PANTHER" id="PTHR43227">
    <property type="entry name" value="BLL4140 PROTEIN"/>
    <property type="match status" value="1"/>
</dbReference>
<keyword evidence="4 7" id="KW-0812">Transmembrane</keyword>
<dbReference type="Proteomes" id="UP001596047">
    <property type="component" value="Unassembled WGS sequence"/>
</dbReference>
<reference evidence="10" key="1">
    <citation type="journal article" date="2019" name="Int. J. Syst. Evol. Microbiol.">
        <title>The Global Catalogue of Microorganisms (GCM) 10K type strain sequencing project: providing services to taxonomists for standard genome sequencing and annotation.</title>
        <authorList>
            <consortium name="The Broad Institute Genomics Platform"/>
            <consortium name="The Broad Institute Genome Sequencing Center for Infectious Disease"/>
            <person name="Wu L."/>
            <person name="Ma J."/>
        </authorList>
    </citation>
    <scope>NUCLEOTIDE SEQUENCE [LARGE SCALE GENOMIC DNA]</scope>
    <source>
        <strain evidence="10">CGMCC 1.3240</strain>
    </source>
</reference>
<evidence type="ECO:0000256" key="3">
    <source>
        <dbReference type="ARBA" id="ARBA00022475"/>
    </source>
</evidence>
<feature type="transmembrane region" description="Helical" evidence="7">
    <location>
        <begin position="73"/>
        <end position="93"/>
    </location>
</feature>
<accession>A0ABW0VZA9</accession>
<protein>
    <submittedName>
        <fullName evidence="9">Carbohydrate ABC transporter permease</fullName>
    </submittedName>
</protein>
<name>A0ABW0VZA9_9BACL</name>
<evidence type="ECO:0000256" key="7">
    <source>
        <dbReference type="RuleBase" id="RU363032"/>
    </source>
</evidence>
<evidence type="ECO:0000256" key="5">
    <source>
        <dbReference type="ARBA" id="ARBA00022989"/>
    </source>
</evidence>
<dbReference type="InterPro" id="IPR050809">
    <property type="entry name" value="UgpAE/MalFG_permease"/>
</dbReference>
<evidence type="ECO:0000256" key="4">
    <source>
        <dbReference type="ARBA" id="ARBA00022692"/>
    </source>
</evidence>
<dbReference type="SUPFAM" id="SSF160964">
    <property type="entry name" value="MalF N-terminal region-like"/>
    <property type="match status" value="1"/>
</dbReference>
<evidence type="ECO:0000313" key="9">
    <source>
        <dbReference type="EMBL" id="MFC5650553.1"/>
    </source>
</evidence>
<sequence>MYAKNRQKLIVPMLLPAMLLLVVFFYWPAVNTVWVSFTDWSGVLKSGNFAGFANYHALFNDSFFLLAVRNTGMFFLIACIIMFPLTLFLAVALRKIPVGGGTFRFTVFAPVVLSVVVAAVVWKFLLNPEIGLFNELLRLAGLESLTRAWLGEPSIALVAVVLASIWHGIGTWVILVMAGMDRIPTELYDASVIDGANEWQSFRHVTFPLLGEVLRSLLILSFVQAMQAFSFIYIMTRGGPQGKTEVMGSYLYKMAFEGQEFAYGAALSVFMVVIIIVISAVGSRLFKRDTSQY</sequence>
<comment type="similarity">
    <text evidence="7">Belongs to the binding-protein-dependent transport system permease family.</text>
</comment>
<evidence type="ECO:0000259" key="8">
    <source>
        <dbReference type="PROSITE" id="PS50928"/>
    </source>
</evidence>
<evidence type="ECO:0000313" key="10">
    <source>
        <dbReference type="Proteomes" id="UP001596047"/>
    </source>
</evidence>
<evidence type="ECO:0000256" key="2">
    <source>
        <dbReference type="ARBA" id="ARBA00022448"/>
    </source>
</evidence>
<gene>
    <name evidence="9" type="ORF">ACFPYJ_15760</name>
</gene>
<dbReference type="CDD" id="cd06261">
    <property type="entry name" value="TM_PBP2"/>
    <property type="match status" value="1"/>
</dbReference>
<dbReference type="Pfam" id="PF00528">
    <property type="entry name" value="BPD_transp_1"/>
    <property type="match status" value="1"/>
</dbReference>
<feature type="transmembrane region" description="Helical" evidence="7">
    <location>
        <begin position="105"/>
        <end position="125"/>
    </location>
</feature>
<keyword evidence="3" id="KW-1003">Cell membrane</keyword>
<feature type="transmembrane region" description="Helical" evidence="7">
    <location>
        <begin position="155"/>
        <end position="178"/>
    </location>
</feature>
<feature type="transmembrane region" description="Helical" evidence="7">
    <location>
        <begin position="213"/>
        <end position="235"/>
    </location>
</feature>
<dbReference type="Gene3D" id="1.10.3720.10">
    <property type="entry name" value="MetI-like"/>
    <property type="match status" value="1"/>
</dbReference>
<keyword evidence="2 7" id="KW-0813">Transport</keyword>
<feature type="domain" description="ABC transmembrane type-1" evidence="8">
    <location>
        <begin position="68"/>
        <end position="282"/>
    </location>
</feature>
<proteinExistence type="inferred from homology"/>
<evidence type="ECO:0000256" key="6">
    <source>
        <dbReference type="ARBA" id="ARBA00023136"/>
    </source>
</evidence>
<feature type="transmembrane region" description="Helical" evidence="7">
    <location>
        <begin position="261"/>
        <end position="286"/>
    </location>
</feature>
<dbReference type="EMBL" id="JBHSOW010000058">
    <property type="protein sequence ID" value="MFC5650553.1"/>
    <property type="molecule type" value="Genomic_DNA"/>
</dbReference>
<feature type="transmembrane region" description="Helical" evidence="7">
    <location>
        <begin position="9"/>
        <end position="27"/>
    </location>
</feature>
<evidence type="ECO:0000256" key="1">
    <source>
        <dbReference type="ARBA" id="ARBA00004651"/>
    </source>
</evidence>